<comment type="caution">
    <text evidence="10">The sequence shown here is derived from an EMBL/GenBank/DDBJ whole genome shotgun (WGS) entry which is preliminary data.</text>
</comment>
<dbReference type="InterPro" id="IPR001789">
    <property type="entry name" value="Sig_transdc_resp-reg_receiver"/>
</dbReference>
<dbReference type="SMART" id="SM00862">
    <property type="entry name" value="Trans_reg_C"/>
    <property type="match status" value="1"/>
</dbReference>
<dbReference type="PROSITE" id="PS50110">
    <property type="entry name" value="RESPONSE_REGULATORY"/>
    <property type="match status" value="1"/>
</dbReference>
<reference evidence="10 11" key="1">
    <citation type="submission" date="2020-12" db="EMBL/GenBank/DDBJ databases">
        <title>WGS of Thermoactinomyces spp.</title>
        <authorList>
            <person name="Cheng K."/>
        </authorList>
    </citation>
    <scope>NUCLEOTIDE SEQUENCE [LARGE SCALE GENOMIC DNA]</scope>
    <source>
        <strain evidence="11">CICC 10650\ACCC 41061</strain>
    </source>
</reference>
<dbReference type="CDD" id="cd00383">
    <property type="entry name" value="trans_reg_C"/>
    <property type="match status" value="1"/>
</dbReference>
<keyword evidence="2" id="KW-0902">Two-component regulatory system</keyword>
<dbReference type="Gene3D" id="1.10.10.10">
    <property type="entry name" value="Winged helix-like DNA-binding domain superfamily/Winged helix DNA-binding domain"/>
    <property type="match status" value="1"/>
</dbReference>
<proteinExistence type="predicted"/>
<evidence type="ECO:0000256" key="7">
    <source>
        <dbReference type="PROSITE-ProRule" id="PRU01091"/>
    </source>
</evidence>
<evidence type="ECO:0000259" key="9">
    <source>
        <dbReference type="PROSITE" id="PS51755"/>
    </source>
</evidence>
<dbReference type="SMART" id="SM00448">
    <property type="entry name" value="REC"/>
    <property type="match status" value="1"/>
</dbReference>
<name>A0ABS0QEE0_THEVU</name>
<dbReference type="InterPro" id="IPR039420">
    <property type="entry name" value="WalR-like"/>
</dbReference>
<dbReference type="RefSeq" id="WP_037993586.1">
    <property type="nucleotide sequence ID" value="NZ_CP036487.1"/>
</dbReference>
<keyword evidence="11" id="KW-1185">Reference proteome</keyword>
<keyword evidence="1 6" id="KW-0597">Phosphoprotein</keyword>
<feature type="DNA-binding region" description="OmpR/PhoB-type" evidence="7">
    <location>
        <begin position="130"/>
        <end position="227"/>
    </location>
</feature>
<dbReference type="Gene3D" id="3.40.50.2300">
    <property type="match status" value="1"/>
</dbReference>
<dbReference type="Gene3D" id="6.10.250.690">
    <property type="match status" value="1"/>
</dbReference>
<evidence type="ECO:0000256" key="3">
    <source>
        <dbReference type="ARBA" id="ARBA00023015"/>
    </source>
</evidence>
<evidence type="ECO:0000313" key="10">
    <source>
        <dbReference type="EMBL" id="MBH8587641.1"/>
    </source>
</evidence>
<keyword evidence="4 7" id="KW-0238">DNA-binding</keyword>
<feature type="modified residue" description="4-aspartylphosphate" evidence="6">
    <location>
        <position position="55"/>
    </location>
</feature>
<evidence type="ECO:0000256" key="2">
    <source>
        <dbReference type="ARBA" id="ARBA00023012"/>
    </source>
</evidence>
<dbReference type="CDD" id="cd17574">
    <property type="entry name" value="REC_OmpR"/>
    <property type="match status" value="1"/>
</dbReference>
<dbReference type="InterPro" id="IPR011006">
    <property type="entry name" value="CheY-like_superfamily"/>
</dbReference>
<accession>A0ABS0QEE0</accession>
<gene>
    <name evidence="10" type="ORF">I8U22_02235</name>
</gene>
<keyword evidence="5" id="KW-0804">Transcription</keyword>
<protein>
    <submittedName>
        <fullName evidence="10">Response regulator transcription factor</fullName>
    </submittedName>
</protein>
<feature type="domain" description="Response regulatory" evidence="8">
    <location>
        <begin position="6"/>
        <end position="119"/>
    </location>
</feature>
<sequence length="228" mass="26187">MDRKETILVVDDDKEIVELMQDFLEDEGYRVEKAFDAGQALKLLNQVPVDCILLDVMMPGQDGFELCREIRRNNDVPILFLSARNGDMDKIRGLGIGGDDYIVKSATPVEVVARVKAVLRRYRKQASPQKAVLRYGPLRLDVWAHEVFVNGKPVSLTPKEFDILLLFAEHPRQVFTYDQLLEKFWDGVGDKHTVVVHISRIREKIEEDPNHPKWIVNVWGVGYRFEGA</sequence>
<feature type="domain" description="OmpR/PhoB-type" evidence="9">
    <location>
        <begin position="130"/>
        <end position="227"/>
    </location>
</feature>
<evidence type="ECO:0000313" key="11">
    <source>
        <dbReference type="Proteomes" id="UP000641910"/>
    </source>
</evidence>
<dbReference type="PROSITE" id="PS51755">
    <property type="entry name" value="OMPR_PHOB"/>
    <property type="match status" value="1"/>
</dbReference>
<dbReference type="PANTHER" id="PTHR48111:SF40">
    <property type="entry name" value="PHOSPHATE REGULON TRANSCRIPTIONAL REGULATORY PROTEIN PHOB"/>
    <property type="match status" value="1"/>
</dbReference>
<organism evidence="10 11">
    <name type="scientific">Thermoactinomyces vulgaris</name>
    <dbReference type="NCBI Taxonomy" id="2026"/>
    <lineage>
        <taxon>Bacteria</taxon>
        <taxon>Bacillati</taxon>
        <taxon>Bacillota</taxon>
        <taxon>Bacilli</taxon>
        <taxon>Bacillales</taxon>
        <taxon>Thermoactinomycetaceae</taxon>
        <taxon>Thermoactinomyces</taxon>
    </lineage>
</organism>
<dbReference type="EMBL" id="JAECVU010000001">
    <property type="protein sequence ID" value="MBH8587641.1"/>
    <property type="molecule type" value="Genomic_DNA"/>
</dbReference>
<evidence type="ECO:0000259" key="8">
    <source>
        <dbReference type="PROSITE" id="PS50110"/>
    </source>
</evidence>
<dbReference type="Pfam" id="PF00072">
    <property type="entry name" value="Response_reg"/>
    <property type="match status" value="1"/>
</dbReference>
<dbReference type="PANTHER" id="PTHR48111">
    <property type="entry name" value="REGULATOR OF RPOS"/>
    <property type="match status" value="1"/>
</dbReference>
<dbReference type="InterPro" id="IPR036388">
    <property type="entry name" value="WH-like_DNA-bd_sf"/>
</dbReference>
<dbReference type="Pfam" id="PF00486">
    <property type="entry name" value="Trans_reg_C"/>
    <property type="match status" value="1"/>
</dbReference>
<dbReference type="Proteomes" id="UP000641910">
    <property type="component" value="Unassembled WGS sequence"/>
</dbReference>
<evidence type="ECO:0000256" key="5">
    <source>
        <dbReference type="ARBA" id="ARBA00023163"/>
    </source>
</evidence>
<dbReference type="SUPFAM" id="SSF52172">
    <property type="entry name" value="CheY-like"/>
    <property type="match status" value="1"/>
</dbReference>
<evidence type="ECO:0000256" key="1">
    <source>
        <dbReference type="ARBA" id="ARBA00022553"/>
    </source>
</evidence>
<evidence type="ECO:0000256" key="6">
    <source>
        <dbReference type="PROSITE-ProRule" id="PRU00169"/>
    </source>
</evidence>
<evidence type="ECO:0000256" key="4">
    <source>
        <dbReference type="ARBA" id="ARBA00023125"/>
    </source>
</evidence>
<keyword evidence="3" id="KW-0805">Transcription regulation</keyword>
<dbReference type="InterPro" id="IPR001867">
    <property type="entry name" value="OmpR/PhoB-type_DNA-bd"/>
</dbReference>